<dbReference type="EMBL" id="KI546124">
    <property type="protein sequence ID" value="EST44183.1"/>
    <property type="molecule type" value="Genomic_DNA"/>
</dbReference>
<name>V6LIP4_9EUKA</name>
<gene>
    <name evidence="2" type="ORF">SS50377_15988</name>
</gene>
<reference evidence="2" key="1">
    <citation type="journal article" date="2014" name="PLoS Genet.">
        <title>The Genome of Spironucleus salmonicida Highlights a Fish Pathogen Adapted to Fluctuating Environments.</title>
        <authorList>
            <person name="Xu F."/>
            <person name="Jerlstrom-Hultqvist J."/>
            <person name="Einarsson E."/>
            <person name="Astvaldsson A."/>
            <person name="Svard S.G."/>
            <person name="Andersson J.O."/>
        </authorList>
    </citation>
    <scope>NUCLEOTIDE SEQUENCE</scope>
</reference>
<organism evidence="2">
    <name type="scientific">Spironucleus salmonicida</name>
    <dbReference type="NCBI Taxonomy" id="348837"/>
    <lineage>
        <taxon>Eukaryota</taxon>
        <taxon>Metamonada</taxon>
        <taxon>Diplomonadida</taxon>
        <taxon>Hexamitidae</taxon>
        <taxon>Hexamitinae</taxon>
        <taxon>Spironucleus</taxon>
    </lineage>
</organism>
<evidence type="ECO:0000313" key="2">
    <source>
        <dbReference type="EMBL" id="EST44183.1"/>
    </source>
</evidence>
<feature type="region of interest" description="Disordered" evidence="1">
    <location>
        <begin position="36"/>
        <end position="55"/>
    </location>
</feature>
<sequence>MKCLANFGSTRNQNFSLPTLQKVKSNDMLVKIKYQPSPTNSKRNSPSRHPLIGLHPGNLVRQLNKNTLINEDKQYSQWRELLMHQMKF</sequence>
<evidence type="ECO:0000256" key="1">
    <source>
        <dbReference type="SAM" id="MobiDB-lite"/>
    </source>
</evidence>
<accession>V6LIP4</accession>
<dbReference type="AlphaFoldDB" id="V6LIP4"/>
<proteinExistence type="predicted"/>
<protein>
    <submittedName>
        <fullName evidence="2">Uncharacterized protein</fullName>
    </submittedName>
</protein>